<accession>A0A919BMT2</accession>
<feature type="transmembrane region" description="Helical" evidence="1">
    <location>
        <begin position="24"/>
        <end position="43"/>
    </location>
</feature>
<dbReference type="Proteomes" id="UP000623842">
    <property type="component" value="Unassembled WGS sequence"/>
</dbReference>
<keyword evidence="1" id="KW-0812">Transmembrane</keyword>
<feature type="transmembrane region" description="Helical" evidence="1">
    <location>
        <begin position="55"/>
        <end position="72"/>
    </location>
</feature>
<dbReference type="AlphaFoldDB" id="A0A919BMT2"/>
<evidence type="ECO:0000256" key="1">
    <source>
        <dbReference type="SAM" id="Phobius"/>
    </source>
</evidence>
<proteinExistence type="predicted"/>
<feature type="transmembrane region" description="Helical" evidence="1">
    <location>
        <begin position="92"/>
        <end position="115"/>
    </location>
</feature>
<comment type="caution">
    <text evidence="2">The sequence shown here is derived from an EMBL/GenBank/DDBJ whole genome shotgun (WGS) entry which is preliminary data.</text>
</comment>
<sequence length="158" mass="18307">MYFWKIEKLKEDIRTDNVRENDRFIYAFIYISLSVIGMEAMMYMPIESPNIWDTVYSISNLIIPIAGTFFAYKANGGANGSDFLGRFFSINFVVSIRFIALLIPMLIALLAYYMYTFPGNQEIVTTPIDVIPFQIWLIFLYVHICKHISDVKNSLQAN</sequence>
<reference evidence="2" key="1">
    <citation type="journal article" date="2014" name="Int. J. Syst. Evol. Microbiol.">
        <title>Complete genome sequence of Corynebacterium casei LMG S-19264T (=DSM 44701T), isolated from a smear-ripened cheese.</title>
        <authorList>
            <consortium name="US DOE Joint Genome Institute (JGI-PGF)"/>
            <person name="Walter F."/>
            <person name="Albersmeier A."/>
            <person name="Kalinowski J."/>
            <person name="Ruckert C."/>
        </authorList>
    </citation>
    <scope>NUCLEOTIDE SEQUENCE</scope>
    <source>
        <strain evidence="2">KCTC 42731</strain>
    </source>
</reference>
<dbReference type="EMBL" id="BNCK01000006">
    <property type="protein sequence ID" value="GHF98071.1"/>
    <property type="molecule type" value="Genomic_DNA"/>
</dbReference>
<protein>
    <submittedName>
        <fullName evidence="2">Uncharacterized protein</fullName>
    </submittedName>
</protein>
<evidence type="ECO:0000313" key="2">
    <source>
        <dbReference type="EMBL" id="GHF98071.1"/>
    </source>
</evidence>
<evidence type="ECO:0000313" key="3">
    <source>
        <dbReference type="Proteomes" id="UP000623842"/>
    </source>
</evidence>
<keyword evidence="1" id="KW-1133">Transmembrane helix</keyword>
<organism evidence="2 3">
    <name type="scientific">Thalassotalea marina</name>
    <dbReference type="NCBI Taxonomy" id="1673741"/>
    <lineage>
        <taxon>Bacteria</taxon>
        <taxon>Pseudomonadati</taxon>
        <taxon>Pseudomonadota</taxon>
        <taxon>Gammaproteobacteria</taxon>
        <taxon>Alteromonadales</taxon>
        <taxon>Colwelliaceae</taxon>
        <taxon>Thalassotalea</taxon>
    </lineage>
</organism>
<dbReference type="RefSeq" id="WP_189771794.1">
    <property type="nucleotide sequence ID" value="NZ_BNCK01000006.1"/>
</dbReference>
<gene>
    <name evidence="2" type="ORF">GCM10017161_28110</name>
</gene>
<reference evidence="2" key="2">
    <citation type="submission" date="2020-09" db="EMBL/GenBank/DDBJ databases">
        <authorList>
            <person name="Sun Q."/>
            <person name="Kim S."/>
        </authorList>
    </citation>
    <scope>NUCLEOTIDE SEQUENCE</scope>
    <source>
        <strain evidence="2">KCTC 42731</strain>
    </source>
</reference>
<keyword evidence="1" id="KW-0472">Membrane</keyword>
<keyword evidence="3" id="KW-1185">Reference proteome</keyword>
<feature type="transmembrane region" description="Helical" evidence="1">
    <location>
        <begin position="127"/>
        <end position="144"/>
    </location>
</feature>
<name>A0A919BMT2_9GAMM</name>